<dbReference type="OMA" id="DISIYIR"/>
<dbReference type="Gene3D" id="3.30.40.10">
    <property type="entry name" value="Zinc/RING finger domain, C3HC4 (zinc finger)"/>
    <property type="match status" value="1"/>
</dbReference>
<dbReference type="Gramene" id="CDP15950">
    <property type="protein sequence ID" value="CDP15950"/>
    <property type="gene ID" value="GSCOC_T00016875001"/>
</dbReference>
<evidence type="ECO:0000313" key="8">
    <source>
        <dbReference type="Proteomes" id="UP000295252"/>
    </source>
</evidence>
<dbReference type="PhylomeDB" id="A0A068V582"/>
<evidence type="ECO:0000259" key="6">
    <source>
        <dbReference type="PROSITE" id="PS51292"/>
    </source>
</evidence>
<evidence type="ECO:0000256" key="2">
    <source>
        <dbReference type="ARBA" id="ARBA00022771"/>
    </source>
</evidence>
<feature type="compositionally biased region" description="Polar residues" evidence="4">
    <location>
        <begin position="10"/>
        <end position="23"/>
    </location>
</feature>
<reference evidence="8" key="1">
    <citation type="journal article" date="2014" name="Science">
        <title>The coffee genome provides insight into the convergent evolution of caffeine biosynthesis.</title>
        <authorList>
            <person name="Denoeud F."/>
            <person name="Carretero-Paulet L."/>
            <person name="Dereeper A."/>
            <person name="Droc G."/>
            <person name="Guyot R."/>
            <person name="Pietrella M."/>
            <person name="Zheng C."/>
            <person name="Alberti A."/>
            <person name="Anthony F."/>
            <person name="Aprea G."/>
            <person name="Aury J.M."/>
            <person name="Bento P."/>
            <person name="Bernard M."/>
            <person name="Bocs S."/>
            <person name="Campa C."/>
            <person name="Cenci A."/>
            <person name="Combes M.C."/>
            <person name="Crouzillat D."/>
            <person name="Da Silva C."/>
            <person name="Daddiego L."/>
            <person name="De Bellis F."/>
            <person name="Dussert S."/>
            <person name="Garsmeur O."/>
            <person name="Gayraud T."/>
            <person name="Guignon V."/>
            <person name="Jahn K."/>
            <person name="Jamilloux V."/>
            <person name="Joet T."/>
            <person name="Labadie K."/>
            <person name="Lan T."/>
            <person name="Leclercq J."/>
            <person name="Lepelley M."/>
            <person name="Leroy T."/>
            <person name="Li L.T."/>
            <person name="Librado P."/>
            <person name="Lopez L."/>
            <person name="Munoz A."/>
            <person name="Noel B."/>
            <person name="Pallavicini A."/>
            <person name="Perrotta G."/>
            <person name="Poncet V."/>
            <person name="Pot D."/>
            <person name="Priyono X."/>
            <person name="Rigoreau M."/>
            <person name="Rouard M."/>
            <person name="Rozas J."/>
            <person name="Tranchant-Dubreuil C."/>
            <person name="VanBuren R."/>
            <person name="Zhang Q."/>
            <person name="Andrade A.C."/>
            <person name="Argout X."/>
            <person name="Bertrand B."/>
            <person name="de Kochko A."/>
            <person name="Graziosi G."/>
            <person name="Henry R.J."/>
            <person name="Jayarama X."/>
            <person name="Ming R."/>
            <person name="Nagai C."/>
            <person name="Rounsley S."/>
            <person name="Sankoff D."/>
            <person name="Giuliano G."/>
            <person name="Albert V.A."/>
            <person name="Wincker P."/>
            <person name="Lashermes P."/>
        </authorList>
    </citation>
    <scope>NUCLEOTIDE SEQUENCE [LARGE SCALE GENOMIC DNA]</scope>
    <source>
        <strain evidence="8">cv. DH200-94</strain>
    </source>
</reference>
<dbReference type="SUPFAM" id="SSF57850">
    <property type="entry name" value="RING/U-box"/>
    <property type="match status" value="1"/>
</dbReference>
<keyword evidence="5" id="KW-0812">Transmembrane</keyword>
<keyword evidence="1" id="KW-0479">Metal-binding</keyword>
<keyword evidence="2" id="KW-0863">Zinc-finger</keyword>
<dbReference type="EMBL" id="HG739196">
    <property type="protein sequence ID" value="CDP15950.1"/>
    <property type="molecule type" value="Genomic_DNA"/>
</dbReference>
<dbReference type="InterPro" id="IPR013083">
    <property type="entry name" value="Znf_RING/FYVE/PHD"/>
</dbReference>
<feature type="region of interest" description="Disordered" evidence="4">
    <location>
        <begin position="1"/>
        <end position="83"/>
    </location>
</feature>
<evidence type="ECO:0000256" key="5">
    <source>
        <dbReference type="SAM" id="Phobius"/>
    </source>
</evidence>
<dbReference type="AlphaFoldDB" id="A0A068V582"/>
<keyword evidence="5" id="KW-1133">Transmembrane helix</keyword>
<name>A0A068V582_COFCA</name>
<feature type="domain" description="RING-CH-type" evidence="6">
    <location>
        <begin position="85"/>
        <end position="151"/>
    </location>
</feature>
<protein>
    <recommendedName>
        <fullName evidence="6">RING-CH-type domain-containing protein</fullName>
    </recommendedName>
</protein>
<dbReference type="Proteomes" id="UP000295252">
    <property type="component" value="Chromosome VII"/>
</dbReference>
<evidence type="ECO:0000256" key="1">
    <source>
        <dbReference type="ARBA" id="ARBA00022723"/>
    </source>
</evidence>
<organism evidence="7 8">
    <name type="scientific">Coffea canephora</name>
    <name type="common">Robusta coffee</name>
    <dbReference type="NCBI Taxonomy" id="49390"/>
    <lineage>
        <taxon>Eukaryota</taxon>
        <taxon>Viridiplantae</taxon>
        <taxon>Streptophyta</taxon>
        <taxon>Embryophyta</taxon>
        <taxon>Tracheophyta</taxon>
        <taxon>Spermatophyta</taxon>
        <taxon>Magnoliopsida</taxon>
        <taxon>eudicotyledons</taxon>
        <taxon>Gunneridae</taxon>
        <taxon>Pentapetalae</taxon>
        <taxon>asterids</taxon>
        <taxon>lamiids</taxon>
        <taxon>Gentianales</taxon>
        <taxon>Rubiaceae</taxon>
        <taxon>Ixoroideae</taxon>
        <taxon>Gardenieae complex</taxon>
        <taxon>Bertiereae - Coffeeae clade</taxon>
        <taxon>Coffeeae</taxon>
        <taxon>Coffea</taxon>
    </lineage>
</organism>
<feature type="compositionally biased region" description="Polar residues" evidence="4">
    <location>
        <begin position="46"/>
        <end position="57"/>
    </location>
</feature>
<dbReference type="PANTHER" id="PTHR46214:SF8">
    <property type="entry name" value="RING_FYVE_PHD ZINC FINGER SUPERFAMILY PROTEIN"/>
    <property type="match status" value="1"/>
</dbReference>
<dbReference type="Pfam" id="PF12906">
    <property type="entry name" value="RINGv"/>
    <property type="match status" value="1"/>
</dbReference>
<keyword evidence="8" id="KW-1185">Reference proteome</keyword>
<dbReference type="InterPro" id="IPR011016">
    <property type="entry name" value="Znf_RING-CH"/>
</dbReference>
<evidence type="ECO:0000256" key="3">
    <source>
        <dbReference type="ARBA" id="ARBA00022833"/>
    </source>
</evidence>
<dbReference type="PANTHER" id="PTHR46214">
    <property type="entry name" value="ZINC FINGER, RING-CH-TYPE"/>
    <property type="match status" value="1"/>
</dbReference>
<keyword evidence="3" id="KW-0862">Zinc</keyword>
<dbReference type="PROSITE" id="PS51292">
    <property type="entry name" value="ZF_RING_CH"/>
    <property type="match status" value="1"/>
</dbReference>
<feature type="compositionally biased region" description="Basic and acidic residues" evidence="4">
    <location>
        <begin position="63"/>
        <end position="83"/>
    </location>
</feature>
<feature type="transmembrane region" description="Helical" evidence="5">
    <location>
        <begin position="191"/>
        <end position="208"/>
    </location>
</feature>
<accession>A0A068V582</accession>
<gene>
    <name evidence="7" type="ORF">GSCOC_T00016875001</name>
</gene>
<keyword evidence="5" id="KW-0472">Membrane</keyword>
<sequence>MEPPELVDHAQSTQNCFPKSSVNIGVEASTAGGEPRVEDDNDDSRMLSTNDSGSPEGTSLGGGREDKRPKEESDSHADDVKIDEEHLRAEQICRICHLGNEPSSSGSSELIQLGCHCRGELGISHRSCAETWFQQRGNRLCEICNNTAKNVRLIKDISIYIRDYHEIRPMAVAGYDSPTESPRRCKQFCNFLLACLVVGFIISTFLRARMF</sequence>
<dbReference type="OrthoDB" id="912170at2759"/>
<dbReference type="GO" id="GO:0008270">
    <property type="term" value="F:zinc ion binding"/>
    <property type="evidence" value="ECO:0007669"/>
    <property type="project" value="UniProtKB-KW"/>
</dbReference>
<dbReference type="SMART" id="SM00744">
    <property type="entry name" value="RINGv"/>
    <property type="match status" value="1"/>
</dbReference>
<evidence type="ECO:0000313" key="7">
    <source>
        <dbReference type="EMBL" id="CDP15950.1"/>
    </source>
</evidence>
<dbReference type="InParanoid" id="A0A068V582"/>
<evidence type="ECO:0000256" key="4">
    <source>
        <dbReference type="SAM" id="MobiDB-lite"/>
    </source>
</evidence>
<proteinExistence type="predicted"/>